<proteinExistence type="predicted"/>
<dbReference type="EMBL" id="JAZDUA010000849">
    <property type="protein sequence ID" value="KAK7789057.1"/>
    <property type="molecule type" value="Genomic_DNA"/>
</dbReference>
<sequence>MLRINFSFCHQSAPPYSTLLLSHAAGDASCHRAARAARRPPPPAPPPFLRRSRRVGLAPCQCLQAAWRQRPPPPPELPLCAGSFWKLPRRLAERSTAKSVLVWHSCRTDGLRAAPRRVCQLSSRLLAEQTLLRAALLAVCTVFVERPSWTDVSRAAVAPL</sequence>
<reference evidence="1 2" key="1">
    <citation type="submission" date="2024-03" db="EMBL/GenBank/DDBJ databases">
        <title>The genome assembly and annotation of the cricket Gryllus longicercus Weissman &amp; Gray.</title>
        <authorList>
            <person name="Szrajer S."/>
            <person name="Gray D."/>
            <person name="Ylla G."/>
        </authorList>
    </citation>
    <scope>NUCLEOTIDE SEQUENCE [LARGE SCALE GENOMIC DNA]</scope>
    <source>
        <strain evidence="1">DAG 2021-001</strain>
        <tissue evidence="1">Whole body minus gut</tissue>
    </source>
</reference>
<organism evidence="1 2">
    <name type="scientific">Gryllus longicercus</name>
    <dbReference type="NCBI Taxonomy" id="2509291"/>
    <lineage>
        <taxon>Eukaryota</taxon>
        <taxon>Metazoa</taxon>
        <taxon>Ecdysozoa</taxon>
        <taxon>Arthropoda</taxon>
        <taxon>Hexapoda</taxon>
        <taxon>Insecta</taxon>
        <taxon>Pterygota</taxon>
        <taxon>Neoptera</taxon>
        <taxon>Polyneoptera</taxon>
        <taxon>Orthoptera</taxon>
        <taxon>Ensifera</taxon>
        <taxon>Gryllidea</taxon>
        <taxon>Grylloidea</taxon>
        <taxon>Gryllidae</taxon>
        <taxon>Gryllinae</taxon>
        <taxon>Gryllus</taxon>
    </lineage>
</organism>
<protein>
    <submittedName>
        <fullName evidence="1">Uncharacterized protein</fullName>
    </submittedName>
</protein>
<evidence type="ECO:0000313" key="2">
    <source>
        <dbReference type="Proteomes" id="UP001378592"/>
    </source>
</evidence>
<accession>A0AAN9V5V7</accession>
<name>A0AAN9V5V7_9ORTH</name>
<gene>
    <name evidence="1" type="ORF">R5R35_013164</name>
</gene>
<evidence type="ECO:0000313" key="1">
    <source>
        <dbReference type="EMBL" id="KAK7789057.1"/>
    </source>
</evidence>
<keyword evidence="2" id="KW-1185">Reference proteome</keyword>
<comment type="caution">
    <text evidence="1">The sequence shown here is derived from an EMBL/GenBank/DDBJ whole genome shotgun (WGS) entry which is preliminary data.</text>
</comment>
<dbReference type="Proteomes" id="UP001378592">
    <property type="component" value="Unassembled WGS sequence"/>
</dbReference>
<dbReference type="AlphaFoldDB" id="A0AAN9V5V7"/>